<reference evidence="1" key="1">
    <citation type="journal article" date="2014" name="Front. Microbiol.">
        <title>High frequency of phylogenetically diverse reductive dehalogenase-homologous genes in deep subseafloor sedimentary metagenomes.</title>
        <authorList>
            <person name="Kawai M."/>
            <person name="Futagami T."/>
            <person name="Toyoda A."/>
            <person name="Takaki Y."/>
            <person name="Nishi S."/>
            <person name="Hori S."/>
            <person name="Arai W."/>
            <person name="Tsubouchi T."/>
            <person name="Morono Y."/>
            <person name="Uchiyama I."/>
            <person name="Ito T."/>
            <person name="Fujiyama A."/>
            <person name="Inagaki F."/>
            <person name="Takami H."/>
        </authorList>
    </citation>
    <scope>NUCLEOTIDE SEQUENCE</scope>
    <source>
        <strain evidence="1">Expedition CK06-06</strain>
    </source>
</reference>
<dbReference type="EMBL" id="BARW01000641">
    <property type="protein sequence ID" value="GAI67147.1"/>
    <property type="molecule type" value="Genomic_DNA"/>
</dbReference>
<name>X1QF81_9ZZZZ</name>
<comment type="caution">
    <text evidence="1">The sequence shown here is derived from an EMBL/GenBank/DDBJ whole genome shotgun (WGS) entry which is preliminary data.</text>
</comment>
<accession>X1QF81</accession>
<evidence type="ECO:0000313" key="1">
    <source>
        <dbReference type="EMBL" id="GAI67147.1"/>
    </source>
</evidence>
<proteinExistence type="predicted"/>
<gene>
    <name evidence="1" type="ORF">S12H4_02567</name>
</gene>
<protein>
    <submittedName>
        <fullName evidence="1">Uncharacterized protein</fullName>
    </submittedName>
</protein>
<dbReference type="AlphaFoldDB" id="X1QF81"/>
<organism evidence="1">
    <name type="scientific">marine sediment metagenome</name>
    <dbReference type="NCBI Taxonomy" id="412755"/>
    <lineage>
        <taxon>unclassified sequences</taxon>
        <taxon>metagenomes</taxon>
        <taxon>ecological metagenomes</taxon>
    </lineage>
</organism>
<sequence length="137" mass="16235">MKKNKKYVAECDTGFLDELRWLSEEMSSEKFIAMMRRGTEKGRKVIIRDAIKRGLFSKREYNNKFKDKYNDSNGLDSFSQYIGTVLHFMDSRDEILFVTSNDNLLRDRDMLENRFGVNIRHVNEAFSGDDINRPNYQ</sequence>